<name>A0A348HI15_9GAMM</name>
<feature type="transmembrane region" description="Helical" evidence="1">
    <location>
        <begin position="829"/>
        <end position="850"/>
    </location>
</feature>
<dbReference type="RefSeq" id="WP_120185380.1">
    <property type="nucleotide sequence ID" value="NZ_AP018933.1"/>
</dbReference>
<evidence type="ECO:0000313" key="3">
    <source>
        <dbReference type="EMBL" id="BBG31267.1"/>
    </source>
</evidence>
<reference evidence="3 4" key="1">
    <citation type="submission" date="2018-09" db="EMBL/GenBank/DDBJ databases">
        <title>Zymobacter palmae IAM14233 (=T109) whole genome analysis.</title>
        <authorList>
            <person name="Yanase H."/>
        </authorList>
    </citation>
    <scope>NUCLEOTIDE SEQUENCE [LARGE SCALE GENOMIC DNA]</scope>
    <source>
        <strain evidence="3 4">IAM14233</strain>
    </source>
</reference>
<dbReference type="KEGG" id="zpl:ZBT109_2537"/>
<protein>
    <submittedName>
        <fullName evidence="3">Predicted membrane protein</fullName>
    </submittedName>
</protein>
<dbReference type="NCBIfam" id="NF041559">
    <property type="entry name" value="BTH_I2691_fam"/>
    <property type="match status" value="1"/>
</dbReference>
<dbReference type="Pfam" id="PF20249">
    <property type="entry name" value="VasX_N"/>
    <property type="match status" value="1"/>
</dbReference>
<gene>
    <name evidence="3" type="ORF">ZBT109_2537</name>
</gene>
<sequence length="1080" mass="120027">MNPHTLICRSAQDGTPANKQGHGCDFCSSKGMAILPVRYAPISKLTGTDTGVPSIPAPPGHAWLKSHDYTLRLLRSGYLYLFDEATQRIGAWQITPDAKFRLFAIDETDSSGVPDIKRKCGRSEESNEPFKCKDASHHVIASMIHWPAKQGTTLWLHYSELPMPATALRKQLTKAPWRTLHMQSLTVGANSDHAYPAARIPALLAEHNCPHQALFDPHPYQRDAALGGDIGKAFITHMEKVQHRTGTSGVMLALNDDIGFMEALNYDRQQPEKVFGKTVGHAPEKKDEAECTASELETRRKLACYSMFNMLLDQKTAEIKAKAQSNDETYKTIAESTKSPYASGYESMGLLWLDTPEQSRAKEAKRISDAHADIIDNFAQYVDSDAFFAFKRDYENAVQVRDTQLMQMDRDYATYVVHRSPLVVEAYAWMQHHVELAAAFMEITFRCLVGNVMTEHSESLWYEHLLKVDSKNLLTASLGLHNPQLISLLTDKLKTDDASFASELLKISNVNKFAKALNTLIAKNCKSLTDETIFALLGKGIEKAASMGATDVFKAINQSVSAASLELVKAAQNIRSAWVHILARIENMRLRIAGQTFRRIAELSLSASQYSAFMRELPQHFKAHYERNEMHTVADVQDKHGNTSTVRHQPVTEISPGKNEATVKVYLLVEDSNIKSLKTFEHSASGDSVKVRFIDTNEQFSIKSKAPSEPVVHSLSNINKQDIQQGFHSSISLFFAGYSLYTAILKDNNNLADINSLISSFLGAASATAAFIDTGRAAMVSTEEVGKLRLLSATPLLQKVSMASNILGIVSAVLDVLKAVEAYLNGEPGMVVVWMGASATISAISGILAFYALNAWWSFGITLVLAVITIALAILTMQELTLPQRLWVHRSVFGRPNHNYYNSIPFGGDKPRSLPNDPAAADEWKDYQRRALNEEAQALGMLVTGITLEVSTKIIIDGATAVIPKFYGTGKNIDLEVKLSIPENLNGNISLNIMGQGNNNPDLIEPNHITLNYRKDKNKIKIINQNEYTNEEDMILENGSFIKKLRHEIPPLKNIEIEFKFYEESNIYIPMAGDKFKIRG</sequence>
<dbReference type="OrthoDB" id="5172397at2"/>
<dbReference type="CDD" id="cd20707">
    <property type="entry name" value="MIX_III"/>
    <property type="match status" value="1"/>
</dbReference>
<dbReference type="EMBL" id="AP018933">
    <property type="protein sequence ID" value="BBG31267.1"/>
    <property type="molecule type" value="Genomic_DNA"/>
</dbReference>
<keyword evidence="1" id="KW-0812">Transmembrane</keyword>
<keyword evidence="4" id="KW-1185">Reference proteome</keyword>
<keyword evidence="1" id="KW-1133">Transmembrane helix</keyword>
<evidence type="ECO:0000256" key="1">
    <source>
        <dbReference type="SAM" id="Phobius"/>
    </source>
</evidence>
<evidence type="ECO:0000313" key="4">
    <source>
        <dbReference type="Proteomes" id="UP000267342"/>
    </source>
</evidence>
<evidence type="ECO:0000259" key="2">
    <source>
        <dbReference type="Pfam" id="PF20249"/>
    </source>
</evidence>
<dbReference type="Proteomes" id="UP000267342">
    <property type="component" value="Chromosome"/>
</dbReference>
<organism evidence="3 4">
    <name type="scientific">Zymobacter palmae</name>
    <dbReference type="NCBI Taxonomy" id="33074"/>
    <lineage>
        <taxon>Bacteria</taxon>
        <taxon>Pseudomonadati</taxon>
        <taxon>Pseudomonadota</taxon>
        <taxon>Gammaproteobacteria</taxon>
        <taxon>Oceanospirillales</taxon>
        <taxon>Halomonadaceae</taxon>
        <taxon>Zymobacter group</taxon>
        <taxon>Zymobacter</taxon>
    </lineage>
</organism>
<keyword evidence="1" id="KW-0472">Membrane</keyword>
<dbReference type="InterPro" id="IPR046864">
    <property type="entry name" value="VasX_N"/>
</dbReference>
<feature type="domain" description="Toxin VasX N-terminal region" evidence="2">
    <location>
        <begin position="24"/>
        <end position="189"/>
    </location>
</feature>
<feature type="transmembrane region" description="Helical" evidence="1">
    <location>
        <begin position="856"/>
        <end position="875"/>
    </location>
</feature>
<dbReference type="AlphaFoldDB" id="A0A348HI15"/>
<proteinExistence type="predicted"/>
<accession>A0A348HI15</accession>
<dbReference type="InterPro" id="IPR048126">
    <property type="entry name" value="Toxin_VasX"/>
</dbReference>